<evidence type="ECO:0000313" key="2">
    <source>
        <dbReference type="Proteomes" id="UP000504624"/>
    </source>
</evidence>
<keyword evidence="1" id="KW-0175">Coiled coil</keyword>
<evidence type="ECO:0000256" key="1">
    <source>
        <dbReference type="SAM" id="Coils"/>
    </source>
</evidence>
<dbReference type="PANTHER" id="PTHR24099">
    <property type="entry name" value="E3 UBIQUITIN-PROTEIN LIGASE TRIM36-RELATED"/>
    <property type="match status" value="1"/>
</dbReference>
<dbReference type="AlphaFoldDB" id="A0A6J0GE14"/>
<organism evidence="2 3">
    <name type="scientific">Lepidothrix coronata</name>
    <name type="common">blue-crowned manakin</name>
    <dbReference type="NCBI Taxonomy" id="321398"/>
    <lineage>
        <taxon>Eukaryota</taxon>
        <taxon>Metazoa</taxon>
        <taxon>Chordata</taxon>
        <taxon>Craniata</taxon>
        <taxon>Vertebrata</taxon>
        <taxon>Euteleostomi</taxon>
        <taxon>Archelosauria</taxon>
        <taxon>Archosauria</taxon>
        <taxon>Dinosauria</taxon>
        <taxon>Saurischia</taxon>
        <taxon>Theropoda</taxon>
        <taxon>Coelurosauria</taxon>
        <taxon>Aves</taxon>
        <taxon>Neognathae</taxon>
        <taxon>Neoaves</taxon>
        <taxon>Telluraves</taxon>
        <taxon>Australaves</taxon>
        <taxon>Passeriformes</taxon>
        <taxon>Pipridae</taxon>
        <taxon>Lepidothrix</taxon>
    </lineage>
</organism>
<evidence type="ECO:0000313" key="3">
    <source>
        <dbReference type="RefSeq" id="XP_017659164.1"/>
    </source>
</evidence>
<sequence length="110" mass="12933">MCKLEEQIAQMENVASHLEEIFLTVEENFGRQEQNFEVHYNDAVQVLAQKYEEQLEALGEEKRQKLEALYEQLVSSGKLLDTCKELTDKTHELFLENDKAEFMKVKNFNC</sequence>
<protein>
    <submittedName>
        <fullName evidence="3">Fibronectin type III and SPRY domain-containing protein 2-like</fullName>
    </submittedName>
</protein>
<reference evidence="3" key="1">
    <citation type="submission" date="2025-08" db="UniProtKB">
        <authorList>
            <consortium name="RefSeq"/>
        </authorList>
    </citation>
    <scope>IDENTIFICATION</scope>
</reference>
<gene>
    <name evidence="3" type="primary">LOC108491876</name>
</gene>
<dbReference type="PANTHER" id="PTHR24099:SF6">
    <property type="entry name" value="FIBRONECTIN TYPE III AND SPRY DOMAIN-CONTAINING PROTEIN 2"/>
    <property type="match status" value="1"/>
</dbReference>
<proteinExistence type="predicted"/>
<name>A0A6J0GE14_9PASS</name>
<dbReference type="GeneID" id="108491876"/>
<keyword evidence="2" id="KW-1185">Reference proteome</keyword>
<accession>A0A6J0GE14</accession>
<feature type="coiled-coil region" evidence="1">
    <location>
        <begin position="41"/>
        <end position="72"/>
    </location>
</feature>
<dbReference type="OrthoDB" id="6232067at2759"/>
<dbReference type="InterPro" id="IPR050617">
    <property type="entry name" value="E3_ligase_FN3/SPRY"/>
</dbReference>
<dbReference type="Proteomes" id="UP000504624">
    <property type="component" value="Unplaced"/>
</dbReference>
<dbReference type="RefSeq" id="XP_017659164.1">
    <property type="nucleotide sequence ID" value="XM_017803675.1"/>
</dbReference>